<name>A0ABR8CLL7_9NOST</name>
<feature type="signal peptide" evidence="2">
    <location>
        <begin position="1"/>
        <end position="23"/>
    </location>
</feature>
<dbReference type="RefSeq" id="WP_190406592.1">
    <property type="nucleotide sequence ID" value="NZ_JACJRF010000010.1"/>
</dbReference>
<keyword evidence="2" id="KW-0732">Signal</keyword>
<organism evidence="3 4">
    <name type="scientific">Anabaena subtropica FACHB-260</name>
    <dbReference type="NCBI Taxonomy" id="2692884"/>
    <lineage>
        <taxon>Bacteria</taxon>
        <taxon>Bacillati</taxon>
        <taxon>Cyanobacteriota</taxon>
        <taxon>Cyanophyceae</taxon>
        <taxon>Nostocales</taxon>
        <taxon>Nostocaceae</taxon>
        <taxon>Anabaena</taxon>
    </lineage>
</organism>
<feature type="chain" id="PRO_5046934538" evidence="2">
    <location>
        <begin position="24"/>
        <end position="167"/>
    </location>
</feature>
<evidence type="ECO:0000313" key="4">
    <source>
        <dbReference type="Proteomes" id="UP000607281"/>
    </source>
</evidence>
<evidence type="ECO:0000256" key="1">
    <source>
        <dbReference type="SAM" id="Coils"/>
    </source>
</evidence>
<evidence type="ECO:0000313" key="3">
    <source>
        <dbReference type="EMBL" id="MBD2344132.1"/>
    </source>
</evidence>
<accession>A0ABR8CLL7</accession>
<dbReference type="Proteomes" id="UP000607281">
    <property type="component" value="Unassembled WGS sequence"/>
</dbReference>
<comment type="caution">
    <text evidence="3">The sequence shown here is derived from an EMBL/GenBank/DDBJ whole genome shotgun (WGS) entry which is preliminary data.</text>
</comment>
<sequence length="167" mass="19196">MKFIVGLSSLALFSISSISPSLAATELVNSSTNKSLPSTAKTIQIANSFGSFNQIINTVDREVRNRERARQRQERYEQRQRRLEAVRQRREAARQAARKHREAYLQSLTPQEREKFLAAERERNARMRDFLIDTLVKTAPFWGNDSSSTVPGRRTQLDNCQSSYDCL</sequence>
<gene>
    <name evidence="3" type="ORF">H6G18_08215</name>
</gene>
<evidence type="ECO:0000256" key="2">
    <source>
        <dbReference type="SAM" id="SignalP"/>
    </source>
</evidence>
<keyword evidence="4" id="KW-1185">Reference proteome</keyword>
<dbReference type="EMBL" id="JACJRF010000010">
    <property type="protein sequence ID" value="MBD2344132.1"/>
    <property type="molecule type" value="Genomic_DNA"/>
</dbReference>
<keyword evidence="1" id="KW-0175">Coiled coil</keyword>
<reference evidence="3 4" key="1">
    <citation type="journal article" date="2020" name="ISME J.">
        <title>Comparative genomics reveals insights into cyanobacterial evolution and habitat adaptation.</title>
        <authorList>
            <person name="Chen M.Y."/>
            <person name="Teng W.K."/>
            <person name="Zhao L."/>
            <person name="Hu C.X."/>
            <person name="Zhou Y.K."/>
            <person name="Han B.P."/>
            <person name="Song L.R."/>
            <person name="Shu W.S."/>
        </authorList>
    </citation>
    <scope>NUCLEOTIDE SEQUENCE [LARGE SCALE GENOMIC DNA]</scope>
    <source>
        <strain evidence="3 4">FACHB-260</strain>
    </source>
</reference>
<feature type="coiled-coil region" evidence="1">
    <location>
        <begin position="59"/>
        <end position="103"/>
    </location>
</feature>
<proteinExistence type="predicted"/>
<protein>
    <submittedName>
        <fullName evidence="3">Uncharacterized protein</fullName>
    </submittedName>
</protein>